<dbReference type="GO" id="GO:0035336">
    <property type="term" value="P:long-chain fatty-acyl-CoA metabolic process"/>
    <property type="evidence" value="ECO:0007669"/>
    <property type="project" value="TreeGrafter"/>
</dbReference>
<evidence type="ECO:0000256" key="3">
    <source>
        <dbReference type="ARBA" id="ARBA00022516"/>
    </source>
</evidence>
<feature type="transmembrane region" description="Helical" evidence="10">
    <location>
        <begin position="505"/>
        <end position="522"/>
    </location>
</feature>
<dbReference type="EC" id="1.2.1.84" evidence="10"/>
<proteinExistence type="inferred from homology"/>
<keyword evidence="13" id="KW-1185">Reference proteome</keyword>
<organism evidence="13 14">
    <name type="scientific">Spodoptera frugiperda</name>
    <name type="common">Fall armyworm</name>
    <dbReference type="NCBI Taxonomy" id="7108"/>
    <lineage>
        <taxon>Eukaryota</taxon>
        <taxon>Metazoa</taxon>
        <taxon>Ecdysozoa</taxon>
        <taxon>Arthropoda</taxon>
        <taxon>Hexapoda</taxon>
        <taxon>Insecta</taxon>
        <taxon>Pterygota</taxon>
        <taxon>Neoptera</taxon>
        <taxon>Endopterygota</taxon>
        <taxon>Lepidoptera</taxon>
        <taxon>Glossata</taxon>
        <taxon>Ditrysia</taxon>
        <taxon>Noctuoidea</taxon>
        <taxon>Noctuidae</taxon>
        <taxon>Amphipyrinae</taxon>
        <taxon>Spodoptera</taxon>
    </lineage>
</organism>
<keyword evidence="4 10" id="KW-0812">Transmembrane</keyword>
<evidence type="ECO:0000256" key="4">
    <source>
        <dbReference type="ARBA" id="ARBA00022692"/>
    </source>
</evidence>
<evidence type="ECO:0000256" key="10">
    <source>
        <dbReference type="RuleBase" id="RU363097"/>
    </source>
</evidence>
<dbReference type="CDD" id="cd09071">
    <property type="entry name" value="FAR_C"/>
    <property type="match status" value="1"/>
</dbReference>
<dbReference type="RefSeq" id="XP_050550021.1">
    <property type="nucleotide sequence ID" value="XM_050694064.1"/>
</dbReference>
<evidence type="ECO:0000256" key="8">
    <source>
        <dbReference type="ARBA" id="ARBA00023136"/>
    </source>
</evidence>
<dbReference type="OrthoDB" id="429813at2759"/>
<dbReference type="GO" id="GO:0080019">
    <property type="term" value="F:alcohol-forming very long-chain fatty acyl-CoA reductase activity"/>
    <property type="evidence" value="ECO:0007669"/>
    <property type="project" value="InterPro"/>
</dbReference>
<keyword evidence="8 10" id="KW-0472">Membrane</keyword>
<dbReference type="PANTHER" id="PTHR11011:SF60">
    <property type="entry name" value="FATTY ACYL-COA REDUCTASE-RELATED"/>
    <property type="match status" value="1"/>
</dbReference>
<dbReference type="Proteomes" id="UP000829999">
    <property type="component" value="Chromosome 6"/>
</dbReference>
<comment type="subcellular location">
    <subcellularLocation>
        <location evidence="1">Membrane</location>
        <topology evidence="1">Multi-pass membrane protein</topology>
    </subcellularLocation>
</comment>
<dbReference type="InterPro" id="IPR026055">
    <property type="entry name" value="FAR"/>
</dbReference>
<dbReference type="InterPro" id="IPR036291">
    <property type="entry name" value="NAD(P)-bd_dom_sf"/>
</dbReference>
<evidence type="ECO:0000259" key="12">
    <source>
        <dbReference type="Pfam" id="PF07993"/>
    </source>
</evidence>
<name>A0A9R0DNM5_SPOFR</name>
<dbReference type="GO" id="GO:0102965">
    <property type="term" value="F:alcohol-forming long-chain fatty acyl-CoA reductase activity"/>
    <property type="evidence" value="ECO:0007669"/>
    <property type="project" value="UniProtKB-EC"/>
</dbReference>
<feature type="transmembrane region" description="Helical" evidence="10">
    <location>
        <begin position="528"/>
        <end position="543"/>
    </location>
</feature>
<feature type="domain" description="Fatty acyl-CoA reductase C-terminal" evidence="11">
    <location>
        <begin position="399"/>
        <end position="491"/>
    </location>
</feature>
<evidence type="ECO:0000256" key="6">
    <source>
        <dbReference type="ARBA" id="ARBA00022989"/>
    </source>
</evidence>
<evidence type="ECO:0000256" key="7">
    <source>
        <dbReference type="ARBA" id="ARBA00023098"/>
    </source>
</evidence>
<comment type="catalytic activity">
    <reaction evidence="9 10">
        <text>a long-chain fatty acyl-CoA + 2 NADPH + 2 H(+) = a long-chain primary fatty alcohol + 2 NADP(+) + CoA</text>
        <dbReference type="Rhea" id="RHEA:52716"/>
        <dbReference type="ChEBI" id="CHEBI:15378"/>
        <dbReference type="ChEBI" id="CHEBI:57287"/>
        <dbReference type="ChEBI" id="CHEBI:57783"/>
        <dbReference type="ChEBI" id="CHEBI:58349"/>
        <dbReference type="ChEBI" id="CHEBI:77396"/>
        <dbReference type="ChEBI" id="CHEBI:83139"/>
        <dbReference type="EC" id="1.2.1.84"/>
    </reaction>
</comment>
<feature type="transmembrane region" description="Helical" evidence="10">
    <location>
        <begin position="390"/>
        <end position="413"/>
    </location>
</feature>
<sequence length="544" mass="62368">MAMETETLDPAQALMMKVSDRFKPVQDLTARGTSSVQQFYSGATVFLTGGSGFLGKHLIEKLFRATKISKMYILLRCKKGKSIEQRLQEMLQDSLYDTLRELQPDFVNKIVAVSGDTSELKLGLSDKDWNTLVDEVDLIFHLAATTRFDETLKMATFINIRGTREMLALGKACKKLRSFVYVSTAFSHARYDRVNMEVLEKFYPSPISPETMIGIAETLDEEKINDITTSLTKKWPNTYTFTKAITEELVNTMGKDLPICVVRPAIVICTLQEPAPGWVDKSCIYGASGCLFATGLGVMHVTFAKRDNLVALIPVDYVNNATIVAAWETAKTKRLAPENNEIKIYTLTSSNRNVIYWDAFEAIMCGEVRNKYPTPKMVGYGSIKITHNRLLFWIYSWIMHLIPAYTLDAFAVLCGKERRYGKLAQKLKKLTLALSYFLTHQWKFVDLNTAALHASLSEDDQKIFNFDVTDINWEEYMCTWCIGLRKYLVKDELKGTLYARKKQTVFKYATFILFPIYLYGLFKIMYLAMYYFVYFLVFLFNLIY</sequence>
<dbReference type="InterPro" id="IPR033640">
    <property type="entry name" value="FAR_C"/>
</dbReference>
<protein>
    <recommendedName>
        <fullName evidence="10">Fatty acyl-CoA reductase</fullName>
        <ecNumber evidence="10">1.2.1.84</ecNumber>
    </recommendedName>
</protein>
<keyword evidence="3 10" id="KW-0444">Lipid biosynthesis</keyword>
<evidence type="ECO:0000256" key="9">
    <source>
        <dbReference type="ARBA" id="ARBA00052530"/>
    </source>
</evidence>
<evidence type="ECO:0000256" key="5">
    <source>
        <dbReference type="ARBA" id="ARBA00022857"/>
    </source>
</evidence>
<keyword evidence="6 10" id="KW-1133">Transmembrane helix</keyword>
<keyword evidence="5 10" id="KW-0521">NADP</keyword>
<dbReference type="Gene3D" id="3.40.50.720">
    <property type="entry name" value="NAD(P)-binding Rossmann-like Domain"/>
    <property type="match status" value="1"/>
</dbReference>
<dbReference type="GO" id="GO:0005777">
    <property type="term" value="C:peroxisome"/>
    <property type="evidence" value="ECO:0007669"/>
    <property type="project" value="TreeGrafter"/>
</dbReference>
<comment type="similarity">
    <text evidence="2 10">Belongs to the fatty acyl-CoA reductase family.</text>
</comment>
<dbReference type="GeneID" id="118267895"/>
<dbReference type="PANTHER" id="PTHR11011">
    <property type="entry name" value="MALE STERILITY PROTEIN 2-RELATED"/>
    <property type="match status" value="1"/>
</dbReference>
<evidence type="ECO:0000313" key="14">
    <source>
        <dbReference type="RefSeq" id="XP_050550021.1"/>
    </source>
</evidence>
<dbReference type="FunFam" id="3.40.50.720:FF:000143">
    <property type="entry name" value="Fatty acyl-CoA reductase"/>
    <property type="match status" value="1"/>
</dbReference>
<dbReference type="Pfam" id="PF03015">
    <property type="entry name" value="Sterile"/>
    <property type="match status" value="1"/>
</dbReference>
<reference evidence="14" key="1">
    <citation type="submission" date="2025-08" db="UniProtKB">
        <authorList>
            <consortium name="RefSeq"/>
        </authorList>
    </citation>
    <scope>IDENTIFICATION</scope>
    <source>
        <tissue evidence="14">Whole larval tissue</tissue>
    </source>
</reference>
<evidence type="ECO:0000313" key="13">
    <source>
        <dbReference type="Proteomes" id="UP000829999"/>
    </source>
</evidence>
<dbReference type="AlphaFoldDB" id="A0A9R0DNM5"/>
<keyword evidence="7 10" id="KW-0443">Lipid metabolism</keyword>
<evidence type="ECO:0000256" key="2">
    <source>
        <dbReference type="ARBA" id="ARBA00005928"/>
    </source>
</evidence>
<evidence type="ECO:0000259" key="11">
    <source>
        <dbReference type="Pfam" id="PF03015"/>
    </source>
</evidence>
<keyword evidence="10" id="KW-0560">Oxidoreductase</keyword>
<feature type="domain" description="Thioester reductase (TE)" evidence="12">
    <location>
        <begin position="47"/>
        <end position="321"/>
    </location>
</feature>
<dbReference type="CDD" id="cd05236">
    <property type="entry name" value="FAR-N_SDR_e"/>
    <property type="match status" value="1"/>
</dbReference>
<evidence type="ECO:0000256" key="1">
    <source>
        <dbReference type="ARBA" id="ARBA00004141"/>
    </source>
</evidence>
<dbReference type="InterPro" id="IPR013120">
    <property type="entry name" value="FAR_NAD-bd"/>
</dbReference>
<dbReference type="SUPFAM" id="SSF51735">
    <property type="entry name" value="NAD(P)-binding Rossmann-fold domains"/>
    <property type="match status" value="1"/>
</dbReference>
<dbReference type="GO" id="GO:0016020">
    <property type="term" value="C:membrane"/>
    <property type="evidence" value="ECO:0007669"/>
    <property type="project" value="UniProtKB-SubCell"/>
</dbReference>
<accession>A0A9R0DNM5</accession>
<comment type="function">
    <text evidence="10">Catalyzes the reduction of fatty acyl-CoA to fatty alcohols.</text>
</comment>
<gene>
    <name evidence="14" type="primary">LOC118267895</name>
</gene>
<dbReference type="Pfam" id="PF07993">
    <property type="entry name" value="NAD_binding_4"/>
    <property type="match status" value="1"/>
</dbReference>